<dbReference type="EMBL" id="CP043044">
    <property type="protein sequence ID" value="QEH97804.1"/>
    <property type="molecule type" value="Genomic_DNA"/>
</dbReference>
<dbReference type="InterPro" id="IPR006881">
    <property type="entry name" value="RepA_C"/>
</dbReference>
<evidence type="ECO:0000313" key="1">
    <source>
        <dbReference type="EMBL" id="QEH97804.1"/>
    </source>
</evidence>
<reference evidence="1 2" key="1">
    <citation type="submission" date="2019-08" db="EMBL/GenBank/DDBJ databases">
        <title>Gluconobacter frateurii HD924 genome.</title>
        <authorList>
            <person name="Liu Y."/>
            <person name="Zhang P."/>
        </authorList>
    </citation>
    <scope>NUCLEOTIDE SEQUENCE [LARGE SCALE GENOMIC DNA]</scope>
    <source>
        <strain evidence="1 2">HD924</strain>
        <plasmid evidence="1 2">unnamed1</plasmid>
    </source>
</reference>
<organism evidence="1 2">
    <name type="scientific">Gluconobacter thailandicus</name>
    <dbReference type="NCBI Taxonomy" id="257438"/>
    <lineage>
        <taxon>Bacteria</taxon>
        <taxon>Pseudomonadati</taxon>
        <taxon>Pseudomonadota</taxon>
        <taxon>Alphaproteobacteria</taxon>
        <taxon>Acetobacterales</taxon>
        <taxon>Acetobacteraceae</taxon>
        <taxon>Gluconobacter</taxon>
    </lineage>
</organism>
<dbReference type="Proteomes" id="UP000323560">
    <property type="component" value="Plasmid unnamed1"/>
</dbReference>
<keyword evidence="1" id="KW-0614">Plasmid</keyword>
<name>A0AAP9JJW5_GLUTH</name>
<accession>A0AAP9JJW5</accession>
<protein>
    <submittedName>
        <fullName evidence="1">Plasmid replication initiator</fullName>
    </submittedName>
</protein>
<proteinExistence type="predicted"/>
<dbReference type="KEGG" id="gti:FXF46_16035"/>
<dbReference type="Pfam" id="PF04796">
    <property type="entry name" value="RepA_C"/>
    <property type="match status" value="1"/>
</dbReference>
<evidence type="ECO:0000313" key="2">
    <source>
        <dbReference type="Proteomes" id="UP000323560"/>
    </source>
</evidence>
<geneLocation type="plasmid" evidence="1 2">
    <name>unnamed1</name>
</geneLocation>
<dbReference type="AlphaFoldDB" id="A0AAP9JJW5"/>
<sequence length="310" mass="34642">MMQTLHKILQDSGRQAALQLDVDREVVEAAAAYMSDEQNGIGFLYSGWCQAALPHRRLADHKGWQLESDQVCLIIEPGMRRGSTGEPVPVGVPYGSRARLILIYLQSEAIRTNSRDIELGKSLRSWMGKMNIPIGGKNLQIVRDQMERISRSRLSFEVKRGNTLGLTNQNIMDSAVFMDPSTEGEGETYMHMARLSEGFFDGLRRHPVPLDEAAIRALSNNSMALDIYSWLAYRLHSLNKPTSITWHGLKAQFGLNFGQLKNFKARFLPNLHLALAVYPAAKVVEQDDGKGIVLYPGHPPVGKRTISLKS</sequence>
<gene>
    <name evidence="1" type="ORF">FXF46_16035</name>
</gene>